<dbReference type="PANTHER" id="PTHR21502:SF3">
    <property type="entry name" value="CILIUM ASSEMBLY PROTEIN DZIP1L"/>
    <property type="match status" value="1"/>
</dbReference>
<sequence length="493" mass="56275">MDREAQAQFVEHMPVYFNYTVNFPIRNPTPVTCVVKMATQFMYSQMPGPYVSGGGGSVGGPYSYPAGMNGYQNGYSSKGTNGKNFAFRKRYEKVDWRKIASVDVDQISRTLDFNALQDNILNITFCNIEAELDLRMVDPNFVKLFKLAQLTIEYLLHSQEYLTGIVSTSEDKVKKAQEDLVVIISAHFVPKAFLNNSFLQSHLNRRHGDYSGKAASVPVGGADNNVNQELLAELKEIKERLQFTESQLQREKQKSLTRELVLNDDEKERSAEEKEEIVKVKEMFMKELHEVNEKFQSSERMRTEMEMNYGKRSNLGELQDDIDVEKELLRQQREEVAFENVETSMNTKYNKQEKKYQKKIQQMSQNYAEDIRKKSREKEELLKEEQIIAQAAAAAAASRTTPRSPKRPGDTSTKVMSMEPLDDDEDTTELGTGTGTGSMLTGRQSLHSTLGNSGELTLRTTQFLDELRKNPTLKIMRDELESLLHTHLDKIGH</sequence>
<evidence type="ECO:0000313" key="5">
    <source>
        <dbReference type="EMBL" id="KAJ8310307.1"/>
    </source>
</evidence>
<dbReference type="PANTHER" id="PTHR21502">
    <property type="entry name" value="ZINC FINGER PROTEIN DZIP1"/>
    <property type="match status" value="1"/>
</dbReference>
<name>A0ABQ9F209_TEGGR</name>
<protein>
    <recommendedName>
        <fullName evidence="4">Cilium assembly protein DZIP1 N-terminal domain-containing protein</fullName>
    </recommendedName>
</protein>
<dbReference type="EMBL" id="JARBDR010000640">
    <property type="protein sequence ID" value="KAJ8310307.1"/>
    <property type="molecule type" value="Genomic_DNA"/>
</dbReference>
<organism evidence="5 6">
    <name type="scientific">Tegillarca granosa</name>
    <name type="common">Malaysian cockle</name>
    <name type="synonym">Anadara granosa</name>
    <dbReference type="NCBI Taxonomy" id="220873"/>
    <lineage>
        <taxon>Eukaryota</taxon>
        <taxon>Metazoa</taxon>
        <taxon>Spiralia</taxon>
        <taxon>Lophotrochozoa</taxon>
        <taxon>Mollusca</taxon>
        <taxon>Bivalvia</taxon>
        <taxon>Autobranchia</taxon>
        <taxon>Pteriomorphia</taxon>
        <taxon>Arcoida</taxon>
        <taxon>Arcoidea</taxon>
        <taxon>Arcidae</taxon>
        <taxon>Tegillarca</taxon>
    </lineage>
</organism>
<keyword evidence="6" id="KW-1185">Reference proteome</keyword>
<comment type="caution">
    <text evidence="5">The sequence shown here is derived from an EMBL/GenBank/DDBJ whole genome shotgun (WGS) entry which is preliminary data.</text>
</comment>
<feature type="region of interest" description="Disordered" evidence="3">
    <location>
        <begin position="393"/>
        <end position="442"/>
    </location>
</feature>
<feature type="coiled-coil region" evidence="2">
    <location>
        <begin position="315"/>
        <end position="384"/>
    </location>
</feature>
<dbReference type="Proteomes" id="UP001217089">
    <property type="component" value="Unassembled WGS sequence"/>
</dbReference>
<feature type="coiled-coil region" evidence="2">
    <location>
        <begin position="227"/>
        <end position="283"/>
    </location>
</feature>
<evidence type="ECO:0000256" key="2">
    <source>
        <dbReference type="SAM" id="Coils"/>
    </source>
</evidence>
<evidence type="ECO:0000313" key="6">
    <source>
        <dbReference type="Proteomes" id="UP001217089"/>
    </source>
</evidence>
<evidence type="ECO:0000256" key="3">
    <source>
        <dbReference type="SAM" id="MobiDB-lite"/>
    </source>
</evidence>
<accession>A0ABQ9F209</accession>
<keyword evidence="1 2" id="KW-0175">Coiled coil</keyword>
<proteinExistence type="predicted"/>
<dbReference type="Pfam" id="PF13815">
    <property type="entry name" value="Dzip-like_N"/>
    <property type="match status" value="1"/>
</dbReference>
<gene>
    <name evidence="5" type="ORF">KUTeg_012172</name>
</gene>
<feature type="domain" description="Cilium assembly protein DZIP1 N-terminal" evidence="4">
    <location>
        <begin position="85"/>
        <end position="178"/>
    </location>
</feature>
<dbReference type="InterPro" id="IPR051241">
    <property type="entry name" value="DZIP_RILPL"/>
</dbReference>
<dbReference type="InterPro" id="IPR032714">
    <property type="entry name" value="DZIP1_N"/>
</dbReference>
<evidence type="ECO:0000256" key="1">
    <source>
        <dbReference type="ARBA" id="ARBA00023054"/>
    </source>
</evidence>
<evidence type="ECO:0000259" key="4">
    <source>
        <dbReference type="Pfam" id="PF13815"/>
    </source>
</evidence>
<reference evidence="5 6" key="1">
    <citation type="submission" date="2022-12" db="EMBL/GenBank/DDBJ databases">
        <title>Chromosome-level genome of Tegillarca granosa.</title>
        <authorList>
            <person name="Kim J."/>
        </authorList>
    </citation>
    <scope>NUCLEOTIDE SEQUENCE [LARGE SCALE GENOMIC DNA]</scope>
    <source>
        <strain evidence="5">Teg-2019</strain>
        <tissue evidence="5">Adductor muscle</tissue>
    </source>
</reference>